<dbReference type="EMBL" id="GBXM01033097">
    <property type="protein sequence ID" value="JAH75480.1"/>
    <property type="molecule type" value="Transcribed_RNA"/>
</dbReference>
<proteinExistence type="predicted"/>
<evidence type="ECO:0000313" key="1">
    <source>
        <dbReference type="EMBL" id="JAH75480.1"/>
    </source>
</evidence>
<dbReference type="AlphaFoldDB" id="A0A0E9VDE9"/>
<accession>A0A0E9VDE9</accession>
<name>A0A0E9VDE9_ANGAN</name>
<reference evidence="1" key="1">
    <citation type="submission" date="2014-11" db="EMBL/GenBank/DDBJ databases">
        <authorList>
            <person name="Amaro Gonzalez C."/>
        </authorList>
    </citation>
    <scope>NUCLEOTIDE SEQUENCE</scope>
</reference>
<protein>
    <submittedName>
        <fullName evidence="1">Uncharacterized protein</fullName>
    </submittedName>
</protein>
<sequence length="22" mass="2643">MAGSFHFDFRSFNYSFKLLSKL</sequence>
<organism evidence="1">
    <name type="scientific">Anguilla anguilla</name>
    <name type="common">European freshwater eel</name>
    <name type="synonym">Muraena anguilla</name>
    <dbReference type="NCBI Taxonomy" id="7936"/>
    <lineage>
        <taxon>Eukaryota</taxon>
        <taxon>Metazoa</taxon>
        <taxon>Chordata</taxon>
        <taxon>Craniata</taxon>
        <taxon>Vertebrata</taxon>
        <taxon>Euteleostomi</taxon>
        <taxon>Actinopterygii</taxon>
        <taxon>Neopterygii</taxon>
        <taxon>Teleostei</taxon>
        <taxon>Anguilliformes</taxon>
        <taxon>Anguillidae</taxon>
        <taxon>Anguilla</taxon>
    </lineage>
</organism>
<dbReference type="EMBL" id="GBXM01030085">
    <property type="protein sequence ID" value="JAH78492.1"/>
    <property type="molecule type" value="Transcribed_RNA"/>
</dbReference>
<dbReference type="EMBL" id="GBXM01039125">
    <property type="protein sequence ID" value="JAH69452.1"/>
    <property type="molecule type" value="Transcribed_RNA"/>
</dbReference>
<reference evidence="1" key="2">
    <citation type="journal article" date="2015" name="Fish Shellfish Immunol.">
        <title>Early steps in the European eel (Anguilla anguilla)-Vibrio vulnificus interaction in the gills: Role of the RtxA13 toxin.</title>
        <authorList>
            <person name="Callol A."/>
            <person name="Pajuelo D."/>
            <person name="Ebbesson L."/>
            <person name="Teles M."/>
            <person name="MacKenzie S."/>
            <person name="Amaro C."/>
        </authorList>
    </citation>
    <scope>NUCLEOTIDE SEQUENCE</scope>
</reference>